<dbReference type="Gene3D" id="1.20.1250.20">
    <property type="entry name" value="MFS general substrate transporter like domains"/>
    <property type="match status" value="1"/>
</dbReference>
<evidence type="ECO:0000313" key="11">
    <source>
        <dbReference type="Proteomes" id="UP001139450"/>
    </source>
</evidence>
<dbReference type="AlphaFoldDB" id="A0A9X1X4W6"/>
<dbReference type="GO" id="GO:0016020">
    <property type="term" value="C:membrane"/>
    <property type="evidence" value="ECO:0007669"/>
    <property type="project" value="UniProtKB-SubCell"/>
</dbReference>
<keyword evidence="7 8" id="KW-0472">Membrane</keyword>
<feature type="transmembrane region" description="Helical" evidence="8">
    <location>
        <begin position="382"/>
        <end position="399"/>
    </location>
</feature>
<dbReference type="Pfam" id="PF07690">
    <property type="entry name" value="MFS_1"/>
    <property type="match status" value="1"/>
</dbReference>
<dbReference type="InterPro" id="IPR005829">
    <property type="entry name" value="Sugar_transporter_CS"/>
</dbReference>
<comment type="similarity">
    <text evidence="3">Belongs to the major facilitator superfamily. TCR/Tet family.</text>
</comment>
<evidence type="ECO:0000313" key="10">
    <source>
        <dbReference type="EMBL" id="MCJ8211089.1"/>
    </source>
</evidence>
<feature type="transmembrane region" description="Helical" evidence="8">
    <location>
        <begin position="253"/>
        <end position="275"/>
    </location>
</feature>
<dbReference type="InterPro" id="IPR011701">
    <property type="entry name" value="MFS"/>
</dbReference>
<evidence type="ECO:0000256" key="1">
    <source>
        <dbReference type="ARBA" id="ARBA00003279"/>
    </source>
</evidence>
<feature type="domain" description="Major facilitator superfamily (MFS) profile" evidence="9">
    <location>
        <begin position="11"/>
        <end position="406"/>
    </location>
</feature>
<evidence type="ECO:0000256" key="4">
    <source>
        <dbReference type="ARBA" id="ARBA00022448"/>
    </source>
</evidence>
<feature type="transmembrane region" description="Helical" evidence="8">
    <location>
        <begin position="107"/>
        <end position="128"/>
    </location>
</feature>
<feature type="transmembrane region" description="Helical" evidence="8">
    <location>
        <begin position="12"/>
        <end position="33"/>
    </location>
</feature>
<feature type="transmembrane region" description="Helical" evidence="8">
    <location>
        <begin position="140"/>
        <end position="162"/>
    </location>
</feature>
<dbReference type="PROSITE" id="PS50850">
    <property type="entry name" value="MFS"/>
    <property type="match status" value="1"/>
</dbReference>
<keyword evidence="4" id="KW-0813">Transport</keyword>
<dbReference type="PRINTS" id="PR01035">
    <property type="entry name" value="TCRTETA"/>
</dbReference>
<reference evidence="10" key="1">
    <citation type="submission" date="2022-04" db="EMBL/GenBank/DDBJ databases">
        <title>Mucilaginibacter sp. RS28 isolated from freshwater.</title>
        <authorList>
            <person name="Ko S.-R."/>
        </authorList>
    </citation>
    <scope>NUCLEOTIDE SEQUENCE</scope>
    <source>
        <strain evidence="10">RS28</strain>
    </source>
</reference>
<feature type="transmembrane region" description="Helical" evidence="8">
    <location>
        <begin position="287"/>
        <end position="309"/>
    </location>
</feature>
<keyword evidence="5 8" id="KW-0812">Transmembrane</keyword>
<evidence type="ECO:0000256" key="2">
    <source>
        <dbReference type="ARBA" id="ARBA00004141"/>
    </source>
</evidence>
<dbReference type="PROSITE" id="PS00216">
    <property type="entry name" value="SUGAR_TRANSPORT_1"/>
    <property type="match status" value="1"/>
</dbReference>
<dbReference type="CDD" id="cd17388">
    <property type="entry name" value="MFS_TetA"/>
    <property type="match status" value="1"/>
</dbReference>
<dbReference type="InterPro" id="IPR020846">
    <property type="entry name" value="MFS_dom"/>
</dbReference>
<dbReference type="Proteomes" id="UP001139450">
    <property type="component" value="Unassembled WGS sequence"/>
</dbReference>
<evidence type="ECO:0000256" key="5">
    <source>
        <dbReference type="ARBA" id="ARBA00022692"/>
    </source>
</evidence>
<proteinExistence type="inferred from homology"/>
<evidence type="ECO:0000259" key="9">
    <source>
        <dbReference type="PROSITE" id="PS50850"/>
    </source>
</evidence>
<dbReference type="RefSeq" id="WP_245131363.1">
    <property type="nucleotide sequence ID" value="NZ_JALJEJ010000008.1"/>
</dbReference>
<feature type="transmembrane region" description="Helical" evidence="8">
    <location>
        <begin position="53"/>
        <end position="70"/>
    </location>
</feature>
<keyword evidence="6 8" id="KW-1133">Transmembrane helix</keyword>
<comment type="function">
    <text evidence="1">Resistance to tetracycline by an active tetracycline efflux. This is an energy-dependent process that decreases the accumulation of the antibiotic in whole cells. This protein functions as a metal-tetracycline/H(+) antiporter.</text>
</comment>
<feature type="transmembrane region" description="Helical" evidence="8">
    <location>
        <begin position="82"/>
        <end position="101"/>
    </location>
</feature>
<protein>
    <submittedName>
        <fullName evidence="10">TCR/Tet family MFS transporter</fullName>
    </submittedName>
</protein>
<evidence type="ECO:0000256" key="6">
    <source>
        <dbReference type="ARBA" id="ARBA00022989"/>
    </source>
</evidence>
<dbReference type="GO" id="GO:0022857">
    <property type="term" value="F:transmembrane transporter activity"/>
    <property type="evidence" value="ECO:0007669"/>
    <property type="project" value="InterPro"/>
</dbReference>
<comment type="caution">
    <text evidence="10">The sequence shown here is derived from an EMBL/GenBank/DDBJ whole genome shotgun (WGS) entry which is preliminary data.</text>
</comment>
<evidence type="ECO:0000256" key="8">
    <source>
        <dbReference type="SAM" id="Phobius"/>
    </source>
</evidence>
<organism evidence="10 11">
    <name type="scientific">Mucilaginibacter straminoryzae</name>
    <dbReference type="NCBI Taxonomy" id="2932774"/>
    <lineage>
        <taxon>Bacteria</taxon>
        <taxon>Pseudomonadati</taxon>
        <taxon>Bacteroidota</taxon>
        <taxon>Sphingobacteriia</taxon>
        <taxon>Sphingobacteriales</taxon>
        <taxon>Sphingobacteriaceae</taxon>
        <taxon>Mucilaginibacter</taxon>
    </lineage>
</organism>
<comment type="subcellular location">
    <subcellularLocation>
        <location evidence="2">Membrane</location>
        <topology evidence="2">Multi-pass membrane protein</topology>
    </subcellularLocation>
</comment>
<feature type="transmembrane region" description="Helical" evidence="8">
    <location>
        <begin position="315"/>
        <end position="334"/>
    </location>
</feature>
<feature type="transmembrane region" description="Helical" evidence="8">
    <location>
        <begin position="168"/>
        <end position="193"/>
    </location>
</feature>
<evidence type="ECO:0000256" key="3">
    <source>
        <dbReference type="ARBA" id="ARBA00007520"/>
    </source>
</evidence>
<dbReference type="PANTHER" id="PTHR23504:SF15">
    <property type="entry name" value="MAJOR FACILITATOR SUPERFAMILY (MFS) PROFILE DOMAIN-CONTAINING PROTEIN"/>
    <property type="match status" value="1"/>
</dbReference>
<sequence>MKQTTGKRPAALGFIFVTIFIDVLGLGIIIPILPKLLQQIAHTDLSTATQYSGYLTFTYASMQFVFSPVLGNLSDRYGRRPILLGSLFGFGIDYLFMAFAPTLAWLFVGRTIAGIAGASTTTATAYIADISHGDSRSANFGLVGAASGLGFILGIGLGGYLGAIGIKIPFITASALALINALYGFFVLPESLVKENRRAFNWKRANPIGALVRLHHYPVLTGLISAFALVYIAQKAVESVLAFFLIEKFNWTLPSISSLGIFIGVLLVGIQGGLIRIIIPKFGQQKSIIAGLLFYAIGLILIAFAGYGWMMYLFMIPYCLGGISGPALQGLITEKVAANEQGELQGALNSLVSITTVIGPLLMTSLFHHFTKQNAPVYFPGAPYLLGAILMLISTFIAIRSFRKTQPRVNSFKS</sequence>
<dbReference type="SUPFAM" id="SSF103473">
    <property type="entry name" value="MFS general substrate transporter"/>
    <property type="match status" value="1"/>
</dbReference>
<dbReference type="InterPro" id="IPR036259">
    <property type="entry name" value="MFS_trans_sf"/>
</dbReference>
<keyword evidence="11" id="KW-1185">Reference proteome</keyword>
<dbReference type="PANTHER" id="PTHR23504">
    <property type="entry name" value="MAJOR FACILITATOR SUPERFAMILY DOMAIN-CONTAINING PROTEIN 10"/>
    <property type="match status" value="1"/>
</dbReference>
<accession>A0A9X1X4W6</accession>
<gene>
    <name evidence="10" type="ORF">MUY27_15325</name>
</gene>
<name>A0A9X1X4W6_9SPHI</name>
<dbReference type="EMBL" id="JALJEJ010000008">
    <property type="protein sequence ID" value="MCJ8211089.1"/>
    <property type="molecule type" value="Genomic_DNA"/>
</dbReference>
<dbReference type="InterPro" id="IPR001958">
    <property type="entry name" value="Tet-R_TetA/multi-R_MdtG-like"/>
</dbReference>
<evidence type="ECO:0000256" key="7">
    <source>
        <dbReference type="ARBA" id="ARBA00023136"/>
    </source>
</evidence>
<feature type="transmembrane region" description="Helical" evidence="8">
    <location>
        <begin position="346"/>
        <end position="370"/>
    </location>
</feature>
<feature type="transmembrane region" description="Helical" evidence="8">
    <location>
        <begin position="214"/>
        <end position="233"/>
    </location>
</feature>